<dbReference type="STRING" id="227941.CCA_00703"/>
<dbReference type="HOGENOM" id="CLU_2697891_0_0_0"/>
<sequence length="73" mass="8071">MRINRINAHKHRVLISAVDMPPITINFGGVGKMVIPAMQAPKAKHVDSIVKARIIPDFRVLWLPVGGEGRSFT</sequence>
<evidence type="ECO:0000313" key="2">
    <source>
        <dbReference type="Proteomes" id="UP000002193"/>
    </source>
</evidence>
<dbReference type="AlphaFoldDB" id="Q822H9"/>
<keyword evidence="2" id="KW-1185">Reference proteome</keyword>
<gene>
    <name evidence="1" type="ordered locus">CCA_00703</name>
</gene>
<accession>Q822H9</accession>
<evidence type="ECO:0000313" key="1">
    <source>
        <dbReference type="EMBL" id="AAP05445.1"/>
    </source>
</evidence>
<reference evidence="1 2" key="1">
    <citation type="journal article" date="2003" name="Nucleic Acids Res.">
        <title>Genome sequence of Chlamydophila caviae (Chlamydia psittaci GPIC): examining the role of niche-specific genes in the evolution of the Chlamydiaceae.</title>
        <authorList>
            <person name="Read T.D."/>
            <person name="Myers G.S.A."/>
            <person name="Brunham R.C."/>
            <person name="Nelson W.C."/>
            <person name="Paulsen I.T."/>
            <person name="Heidelberg J.F."/>
            <person name="Holtzapple E.K."/>
            <person name="Khouri H.M."/>
            <person name="Federova N.B."/>
            <person name="Carty H.A."/>
            <person name="Umayam L.A."/>
            <person name="Haft D.H."/>
            <person name="Peterson J.D."/>
            <person name="Beanan M.J."/>
            <person name="White O."/>
            <person name="Salzberg S.L."/>
            <person name="Hsia R.-C."/>
            <person name="McClarty G."/>
            <person name="Rank R.G."/>
            <person name="Bavoil P.M."/>
            <person name="Fraser C.M."/>
        </authorList>
    </citation>
    <scope>NUCLEOTIDE SEQUENCE [LARGE SCALE GENOMIC DNA]</scope>
    <source>
        <strain evidence="2">ATCC VR-813 / DSM 19441 / 03DC25 / GPIC</strain>
    </source>
</reference>
<protein>
    <submittedName>
        <fullName evidence="1">Uncharacterized protein</fullName>
    </submittedName>
</protein>
<organism evidence="1 2">
    <name type="scientific">Chlamydia caviae (strain ATCC VR-813 / DSM 19441 / 03DC25 / GPIC)</name>
    <name type="common">Chlamydophila caviae</name>
    <dbReference type="NCBI Taxonomy" id="227941"/>
    <lineage>
        <taxon>Bacteria</taxon>
        <taxon>Pseudomonadati</taxon>
        <taxon>Chlamydiota</taxon>
        <taxon>Chlamydiia</taxon>
        <taxon>Chlamydiales</taxon>
        <taxon>Chlamydiaceae</taxon>
        <taxon>Chlamydia/Chlamydophila group</taxon>
        <taxon>Chlamydia</taxon>
    </lineage>
</organism>
<dbReference type="Proteomes" id="UP000002193">
    <property type="component" value="Chromosome"/>
</dbReference>
<proteinExistence type="predicted"/>
<name>Q822H9_CHLCV</name>
<dbReference type="EMBL" id="AE015925">
    <property type="protein sequence ID" value="AAP05445.1"/>
    <property type="molecule type" value="Genomic_DNA"/>
</dbReference>
<dbReference type="KEGG" id="cca:CCA_00703"/>